<evidence type="ECO:0000313" key="3">
    <source>
        <dbReference type="EMBL" id="XBH19588.1"/>
    </source>
</evidence>
<evidence type="ECO:0000256" key="1">
    <source>
        <dbReference type="SAM" id="MobiDB-lite"/>
    </source>
</evidence>
<dbReference type="InterPro" id="IPR052025">
    <property type="entry name" value="Xyloglucanase_GH74"/>
</dbReference>
<dbReference type="PANTHER" id="PTHR43739:SF5">
    <property type="entry name" value="EXO-ALPHA-SIALIDASE"/>
    <property type="match status" value="1"/>
</dbReference>
<dbReference type="AlphaFoldDB" id="A0AAU7DRE7"/>
<feature type="compositionally biased region" description="Pro residues" evidence="1">
    <location>
        <begin position="547"/>
        <end position="565"/>
    </location>
</feature>
<accession>A0AAU7DRE7</accession>
<gene>
    <name evidence="3" type="ORF">P8935_09775</name>
</gene>
<dbReference type="CDD" id="cd15482">
    <property type="entry name" value="Sialidase_non-viral"/>
    <property type="match status" value="1"/>
</dbReference>
<dbReference type="SUPFAM" id="SSF110296">
    <property type="entry name" value="Oligoxyloglucan reducing end-specific cellobiohydrolase"/>
    <property type="match status" value="1"/>
</dbReference>
<feature type="chain" id="PRO_5043840110" description="Sortilin N-terminal domain-containing protein" evidence="2">
    <location>
        <begin position="27"/>
        <end position="1120"/>
    </location>
</feature>
<sequence length="1120" mass="120429">MNLNLRAACAPLFFSCVLSSVQTAPAQVNPNLYAGLQWRSVGPFHGGRISSVSGVVGDSGTFYMGTPLGGIWKTTSAGVTWFPIFDQETSIDSIGAIQVAPSAPSIIYAGAGDPIGGSLGNGMWKSTDAGSTWQHIGLEDTVKIDSILVDPSDPSLVIVSALGDDHHKGGGVWRSTDGGQNWINVLKPADYDGTRDLQFAYDDPSVMLAATQGTGGGFGPPSGQTKRKPATVYKSIDEGKTWTQIKIPPFPGRVAVAVAMHTGGKRIYIVGNNIENGSGLYRSDDGGENWQHMAGKDIRISNGQGAYSSGVFVDSQNPDVVYTMSTAMYRSTDGGATFEPFKGAPGGEDYHKLWIDPTNGSRMLVGSDQGASVTLDNGKTWSLWYTQAISQVYHIATDNQYPYHIMAAQQDTGAVEILSRGNFGQINFNDWSPVPSSEFGVITPDPENPNIIYGVGYGPGGGGSGLVKINMSTMQWENVAPNFGAESSKYIAFRDFQKKFDLAFEPGALYVAYQCLMVTRDGAHSFNAVSPDLTTAKGAPAADCSKPHPPLPTPEPGKTPPPPPASIADFSISTVKPGIMWSVSTNDQINITTNHGKLWNNVSNITDMPPNTNLLTIEAGDDANTAYVAGRIGGVRGQTVPPEEDADVPLIWRTTDGGKTWASIVSGLPKDERTGSWVNSLRVDPQQAGLLFAGTETTVYVSFDDGDHWQSLRQNLPSTSIRDLDVHTDHHQNDLIIGTYGRGFWALDDIDPLREIAAKAQAVTSAPVYFFPPEDAIRARMNSNWDQPFSIEVPHAHNVQYGAILDYYLDHQPKGPLQLQIFDADGKLVRTMSSTLPPPIEGAMFPHYWLATPESRALGTHLGLNRVNWNLYYDDPPALRHDLEDEMNMVPGSTTPGPHGPQVIPGVYTLKLTVDGQVYTRTITVVNDPRAGQSPELMAALRAQNKLTLLYVQGMEQSFAGNQEVKAVKDQLAGLTQSNLPADVASQAKTLDASLTKIGGIVPTGIGGGGPARPSTPDPKALKSFADLNNAYNTMVSMMQVGLDMAPTPTQIATWESDCNDLNHTVDAWRNLQQQASSFNALLARNQLHELTLTPTKLTVGACSFVSEGSKKSGKQKTQR</sequence>
<dbReference type="EMBL" id="CP121196">
    <property type="protein sequence ID" value="XBH19588.1"/>
    <property type="molecule type" value="Genomic_DNA"/>
</dbReference>
<organism evidence="3">
    <name type="scientific">Telmatobacter sp. DSM 110680</name>
    <dbReference type="NCBI Taxonomy" id="3036704"/>
    <lineage>
        <taxon>Bacteria</taxon>
        <taxon>Pseudomonadati</taxon>
        <taxon>Acidobacteriota</taxon>
        <taxon>Terriglobia</taxon>
        <taxon>Terriglobales</taxon>
        <taxon>Acidobacteriaceae</taxon>
        <taxon>Telmatobacter</taxon>
    </lineage>
</organism>
<evidence type="ECO:0008006" key="4">
    <source>
        <dbReference type="Google" id="ProtNLM"/>
    </source>
</evidence>
<dbReference type="InterPro" id="IPR036278">
    <property type="entry name" value="Sialidase_sf"/>
</dbReference>
<dbReference type="RefSeq" id="WP_348264807.1">
    <property type="nucleotide sequence ID" value="NZ_CP121196.1"/>
</dbReference>
<dbReference type="Gene3D" id="2.130.10.10">
    <property type="entry name" value="YVTN repeat-like/Quinoprotein amine dehydrogenase"/>
    <property type="match status" value="4"/>
</dbReference>
<evidence type="ECO:0000256" key="2">
    <source>
        <dbReference type="SAM" id="SignalP"/>
    </source>
</evidence>
<feature type="signal peptide" evidence="2">
    <location>
        <begin position="1"/>
        <end position="26"/>
    </location>
</feature>
<dbReference type="InterPro" id="IPR015943">
    <property type="entry name" value="WD40/YVTN_repeat-like_dom_sf"/>
</dbReference>
<protein>
    <recommendedName>
        <fullName evidence="4">Sortilin N-terminal domain-containing protein</fullName>
    </recommendedName>
</protein>
<name>A0AAU7DRE7_9BACT</name>
<dbReference type="GO" id="GO:0010411">
    <property type="term" value="P:xyloglucan metabolic process"/>
    <property type="evidence" value="ECO:0007669"/>
    <property type="project" value="TreeGrafter"/>
</dbReference>
<reference evidence="3" key="1">
    <citation type="submission" date="2023-03" db="EMBL/GenBank/DDBJ databases">
        <title>Edaphobacter sp.</title>
        <authorList>
            <person name="Huber K.J."/>
            <person name="Papendorf J."/>
            <person name="Pilke C."/>
            <person name="Bunk B."/>
            <person name="Sproeer C."/>
            <person name="Pester M."/>
        </authorList>
    </citation>
    <scope>NUCLEOTIDE SEQUENCE</scope>
    <source>
        <strain evidence="3">DSM 110680</strain>
    </source>
</reference>
<dbReference type="SUPFAM" id="SSF50939">
    <property type="entry name" value="Sialidases"/>
    <property type="match status" value="2"/>
</dbReference>
<proteinExistence type="predicted"/>
<keyword evidence="2" id="KW-0732">Signal</keyword>
<dbReference type="PANTHER" id="PTHR43739">
    <property type="entry name" value="XYLOGLUCANASE (EUROFUNG)"/>
    <property type="match status" value="1"/>
</dbReference>
<feature type="region of interest" description="Disordered" evidence="1">
    <location>
        <begin position="537"/>
        <end position="568"/>
    </location>
</feature>